<dbReference type="VEuPathDB" id="FungiDB:SeMB42_g02817"/>
<keyword evidence="2" id="KW-1185">Reference proteome</keyword>
<proteinExistence type="predicted"/>
<reference evidence="1 2" key="1">
    <citation type="journal article" date="2019" name="Sci. Rep.">
        <title>Comparative genomics of chytrid fungi reveal insights into the obligate biotrophic and pathogenic lifestyle of Synchytrium endobioticum.</title>
        <authorList>
            <person name="van de Vossenberg B.T.L.H."/>
            <person name="Warris S."/>
            <person name="Nguyen H.D.T."/>
            <person name="van Gent-Pelzer M.P.E."/>
            <person name="Joly D.L."/>
            <person name="van de Geest H.C."/>
            <person name="Bonants P.J.M."/>
            <person name="Smith D.S."/>
            <person name="Levesque C.A."/>
            <person name="van der Lee T.A.J."/>
        </authorList>
    </citation>
    <scope>NUCLEOTIDE SEQUENCE [LARGE SCALE GENOMIC DNA]</scope>
    <source>
        <strain evidence="1 2">MB42</strain>
    </source>
</reference>
<accession>A0A507DBL1</accession>
<protein>
    <submittedName>
        <fullName evidence="1">Uncharacterized protein</fullName>
    </submittedName>
</protein>
<dbReference type="EMBL" id="QEAN01000092">
    <property type="protein sequence ID" value="TPX48876.1"/>
    <property type="molecule type" value="Genomic_DNA"/>
</dbReference>
<organism evidence="1 2">
    <name type="scientific">Synchytrium endobioticum</name>
    <dbReference type="NCBI Taxonomy" id="286115"/>
    <lineage>
        <taxon>Eukaryota</taxon>
        <taxon>Fungi</taxon>
        <taxon>Fungi incertae sedis</taxon>
        <taxon>Chytridiomycota</taxon>
        <taxon>Chytridiomycota incertae sedis</taxon>
        <taxon>Chytridiomycetes</taxon>
        <taxon>Synchytriales</taxon>
        <taxon>Synchytriaceae</taxon>
        <taxon>Synchytrium</taxon>
    </lineage>
</organism>
<evidence type="ECO:0000313" key="2">
    <source>
        <dbReference type="Proteomes" id="UP000317494"/>
    </source>
</evidence>
<evidence type="ECO:0000313" key="1">
    <source>
        <dbReference type="EMBL" id="TPX48876.1"/>
    </source>
</evidence>
<dbReference type="Proteomes" id="UP000317494">
    <property type="component" value="Unassembled WGS sequence"/>
</dbReference>
<comment type="caution">
    <text evidence="1">The sequence shown here is derived from an EMBL/GenBank/DDBJ whole genome shotgun (WGS) entry which is preliminary data.</text>
</comment>
<sequence>MSDDHSDQPYKFPQRIGISHSYISGCSLLASPGNKMVGGCPGVLAAELTNQHSSRQRSRLKRYCRC</sequence>
<gene>
    <name evidence="1" type="ORF">SeMB42_g02817</name>
</gene>
<dbReference type="AlphaFoldDB" id="A0A507DBL1"/>
<name>A0A507DBL1_9FUNG</name>